<dbReference type="EMBL" id="JACBKZ010000013">
    <property type="protein sequence ID" value="KAF5936152.1"/>
    <property type="molecule type" value="Genomic_DNA"/>
</dbReference>
<proteinExistence type="predicted"/>
<accession>A0A7J7G603</accession>
<reference evidence="1 2" key="2">
    <citation type="submission" date="2020-07" db="EMBL/GenBank/DDBJ databases">
        <title>Genome assembly of wild tea tree DASZ reveals pedigree and selection history of tea varieties.</title>
        <authorList>
            <person name="Zhang W."/>
        </authorList>
    </citation>
    <scope>NUCLEOTIDE SEQUENCE [LARGE SCALE GENOMIC DNA]</scope>
    <source>
        <strain evidence="2">cv. G240</strain>
        <tissue evidence="1">Leaf</tissue>
    </source>
</reference>
<keyword evidence="2" id="KW-1185">Reference proteome</keyword>
<organism evidence="1 2">
    <name type="scientific">Camellia sinensis</name>
    <name type="common">Tea plant</name>
    <name type="synonym">Thea sinensis</name>
    <dbReference type="NCBI Taxonomy" id="4442"/>
    <lineage>
        <taxon>Eukaryota</taxon>
        <taxon>Viridiplantae</taxon>
        <taxon>Streptophyta</taxon>
        <taxon>Embryophyta</taxon>
        <taxon>Tracheophyta</taxon>
        <taxon>Spermatophyta</taxon>
        <taxon>Magnoliopsida</taxon>
        <taxon>eudicotyledons</taxon>
        <taxon>Gunneridae</taxon>
        <taxon>Pentapetalae</taxon>
        <taxon>asterids</taxon>
        <taxon>Ericales</taxon>
        <taxon>Theaceae</taxon>
        <taxon>Camellia</taxon>
    </lineage>
</organism>
<dbReference type="Proteomes" id="UP000593564">
    <property type="component" value="Unassembled WGS sequence"/>
</dbReference>
<sequence>MRSIFLFSLSRLSLIEDDDDGLGFAREDERFLYWYGFDEHGRRRRIRRMRETRNDSKIARDGKRGHWRQWQWQWQWWSSMKMVVTRLVG</sequence>
<name>A0A7J7G603_CAMSI</name>
<evidence type="ECO:0000313" key="1">
    <source>
        <dbReference type="EMBL" id="KAF5936152.1"/>
    </source>
</evidence>
<reference evidence="2" key="1">
    <citation type="journal article" date="2020" name="Nat. Commun.">
        <title>Genome assembly of wild tea tree DASZ reveals pedigree and selection history of tea varieties.</title>
        <authorList>
            <person name="Zhang W."/>
            <person name="Zhang Y."/>
            <person name="Qiu H."/>
            <person name="Guo Y."/>
            <person name="Wan H."/>
            <person name="Zhang X."/>
            <person name="Scossa F."/>
            <person name="Alseekh S."/>
            <person name="Zhang Q."/>
            <person name="Wang P."/>
            <person name="Xu L."/>
            <person name="Schmidt M.H."/>
            <person name="Jia X."/>
            <person name="Li D."/>
            <person name="Zhu A."/>
            <person name="Guo F."/>
            <person name="Chen W."/>
            <person name="Ni D."/>
            <person name="Usadel B."/>
            <person name="Fernie A.R."/>
            <person name="Wen W."/>
        </authorList>
    </citation>
    <scope>NUCLEOTIDE SEQUENCE [LARGE SCALE GENOMIC DNA]</scope>
    <source>
        <strain evidence="2">cv. G240</strain>
    </source>
</reference>
<evidence type="ECO:0000313" key="2">
    <source>
        <dbReference type="Proteomes" id="UP000593564"/>
    </source>
</evidence>
<protein>
    <submittedName>
        <fullName evidence="1">Uncharacterized protein</fullName>
    </submittedName>
</protein>
<dbReference type="AlphaFoldDB" id="A0A7J7G603"/>
<comment type="caution">
    <text evidence="1">The sequence shown here is derived from an EMBL/GenBank/DDBJ whole genome shotgun (WGS) entry which is preliminary data.</text>
</comment>
<gene>
    <name evidence="1" type="ORF">HYC85_027281</name>
</gene>